<organism evidence="1 2">
    <name type="scientific">Candidatus Roizmanbacteria bacterium CG_4_10_14_0_8_um_filter_39_9</name>
    <dbReference type="NCBI Taxonomy" id="1974829"/>
    <lineage>
        <taxon>Bacteria</taxon>
        <taxon>Candidatus Roizmaniibacteriota</taxon>
    </lineage>
</organism>
<dbReference type="EMBL" id="PFLF01000025">
    <property type="protein sequence ID" value="PIY69390.1"/>
    <property type="molecule type" value="Genomic_DNA"/>
</dbReference>
<dbReference type="Proteomes" id="UP000230108">
    <property type="component" value="Unassembled WGS sequence"/>
</dbReference>
<evidence type="ECO:0000313" key="1">
    <source>
        <dbReference type="EMBL" id="PIY69390.1"/>
    </source>
</evidence>
<name>A0A2M7QES3_9BACT</name>
<accession>A0A2M7QES3</accession>
<reference evidence="2" key="1">
    <citation type="submission" date="2017-09" db="EMBL/GenBank/DDBJ databases">
        <title>Depth-based differentiation of microbial function through sediment-hosted aquifers and enrichment of novel symbionts in the deep terrestrial subsurface.</title>
        <authorList>
            <person name="Probst A.J."/>
            <person name="Ladd B."/>
            <person name="Jarett J.K."/>
            <person name="Geller-Mcgrath D.E."/>
            <person name="Sieber C.M.K."/>
            <person name="Emerson J.B."/>
            <person name="Anantharaman K."/>
            <person name="Thomas B.C."/>
            <person name="Malmstrom R."/>
            <person name="Stieglmeier M."/>
            <person name="Klingl A."/>
            <person name="Woyke T."/>
            <person name="Ryan C.M."/>
            <person name="Banfield J.F."/>
        </authorList>
    </citation>
    <scope>NUCLEOTIDE SEQUENCE [LARGE SCALE GENOMIC DNA]</scope>
</reference>
<sequence length="118" mass="12827">MIKVIKIIIFITVVAVILSVSSVSAQSVLPLTVGPARQQITINPGEQASFTVRFYNESETPITGLLKVNDFIVQDKDGSPRILDDVSQGTSRFTGSSWITLPYDRMSIAANDKVTVQA</sequence>
<evidence type="ECO:0000313" key="2">
    <source>
        <dbReference type="Proteomes" id="UP000230108"/>
    </source>
</evidence>
<evidence type="ECO:0008006" key="3">
    <source>
        <dbReference type="Google" id="ProtNLM"/>
    </source>
</evidence>
<gene>
    <name evidence="1" type="ORF">COY90_00925</name>
</gene>
<dbReference type="AlphaFoldDB" id="A0A2M7QES3"/>
<feature type="non-terminal residue" evidence="1">
    <location>
        <position position="118"/>
    </location>
</feature>
<protein>
    <recommendedName>
        <fullName evidence="3">CARDB domain-containing protein</fullName>
    </recommendedName>
</protein>
<comment type="caution">
    <text evidence="1">The sequence shown here is derived from an EMBL/GenBank/DDBJ whole genome shotgun (WGS) entry which is preliminary data.</text>
</comment>
<proteinExistence type="predicted"/>